<evidence type="ECO:0000313" key="11">
    <source>
        <dbReference type="Proteomes" id="UP000299102"/>
    </source>
</evidence>
<dbReference type="SMART" id="SM00382">
    <property type="entry name" value="AAA"/>
    <property type="match status" value="1"/>
</dbReference>
<dbReference type="STRING" id="151549.A0A4C1VVZ9"/>
<dbReference type="GO" id="GO:0140359">
    <property type="term" value="F:ABC-type transporter activity"/>
    <property type="evidence" value="ECO:0007669"/>
    <property type="project" value="InterPro"/>
</dbReference>
<evidence type="ECO:0000256" key="6">
    <source>
        <dbReference type="ARBA" id="ARBA00023136"/>
    </source>
</evidence>
<feature type="transmembrane region" description="Helical" evidence="8">
    <location>
        <begin position="331"/>
        <end position="350"/>
    </location>
</feature>
<dbReference type="CDD" id="cd03263">
    <property type="entry name" value="ABC_subfamily_A"/>
    <property type="match status" value="1"/>
</dbReference>
<feature type="transmembrane region" description="Helical" evidence="8">
    <location>
        <begin position="901"/>
        <end position="923"/>
    </location>
</feature>
<evidence type="ECO:0000256" key="7">
    <source>
        <dbReference type="SAM" id="MobiDB-lite"/>
    </source>
</evidence>
<evidence type="ECO:0000259" key="9">
    <source>
        <dbReference type="PROSITE" id="PS50893"/>
    </source>
</evidence>
<feature type="transmembrane region" description="Helical" evidence="8">
    <location>
        <begin position="1247"/>
        <end position="1267"/>
    </location>
</feature>
<feature type="transmembrane region" description="Helical" evidence="8">
    <location>
        <begin position="254"/>
        <end position="275"/>
    </location>
</feature>
<feature type="transmembrane region" description="Helical" evidence="8">
    <location>
        <begin position="1214"/>
        <end position="1235"/>
    </location>
</feature>
<sequence>MTVVNSPDSANSSFALMSELADIVHSFAGSFDAVESIAEHKDSVGVLRTLMNSANFREMMKAMTGGDGASTEANVPNVNIDEVFESFGDIKDIGNFLRRASDLLRCVNLNRFHAMPSEDQLSHEAVKLTRVNEFAAGLVFTETEMHGDSPVEVEYKIRMDIDSVPTTTRKRNQFWTPGPEASFLEDMRYFRGFVQIQDMIDKAIIELSANLSKKIVKRDVTSIKDNKWAVYTQQVPYPCYRRDYFQSSLYESQALIVALFFSLMLTVSSAIRFIVSEKEAGITMLLSVMGVSFRNQALSWFVATFVEMVVTVTGMLAALKLGGVLPHSDPSLLWLIMLNFGLSVVMFCYLMSKFFKSSSLGAVCAVLVYLVSFMPYVIILALEAALTETEKVVTSLSMSTAFCYSILYVARYEAVGAGAHWHNVWNSPTAGDRMSIASTSIIVLFDSILYFVIACLIDKFFGPKTLKSNINKCTTTSEKAGVSIIGITKVYAEKSRRPKVALDNVSIELHKGQITTLLGHNGAGKTTLIKIITGMLKPSKGHVIVRAESGDGGATRLGVCPQHDVLFENMTTVEHLTLYARLKSGLPLGDVKSEIQNMLKLLSFGVLAYEQARRLSGGLRRRLCVALAFVAQPQLVLLDEPSSGVDPLARRDIWSLIVRLKEDRTVLLTTHHLDEAELLSDQIVIVHRGQIHTVGSPVEIKRSLGNGYKLTVTYPRKVPSDMQTPERYDVWNEELDRTVSVEERSKRLVGAVAGAVRNARVEDVDRFQVVMLIPFFDADGLNNDLLHLCTVLESRQEELGFSSYNLDCSSLEQVFFNICQQADRAAEGAADGETAGQINEAYDTMSSSSSRGIPSKSTSTASLKNDNAPLVPDEGQIRGTGWEQFLTLLHKRWIHYSRNTWLLFLLLALPTLFVAIAMGFSLIRPPADNEIALKLDPDLYHGSTEFLIPTPTTYDDNTDPAFAENVMSILTEGSSATNWSAKDSPVCRCTELRQECDYTEYNEVLPKMLLLPNTSILNDWLIKTQEIYIEKRYGGWSSSLKNNISNFVAWYNNKGHHAMPSYVNSLNSAVLRAVSGGGARITTYTHPLKISEEQLSKSTVLQHVADAGIAGMLLLAVSLVPAGGAVYLVLERTSQQKRLQLLSGVTPAVYWAATLTWDMIVSCAPVLSLFSCSSLVSSTSCSLRQREIMLVNVGLTCAVLLAFGLPVFVARENLPAICLLLILFGFSCSSLVHVLEKLFTEASMANMILFCGNVFLGLSGLALLLILDIISESEASATSATADGLAPEGASQTKKFCLQVIKKRPRKPDVADVHEWCSAATVLKLTQVL</sequence>
<dbReference type="GO" id="GO:0005319">
    <property type="term" value="F:lipid transporter activity"/>
    <property type="evidence" value="ECO:0007669"/>
    <property type="project" value="TreeGrafter"/>
</dbReference>
<dbReference type="InterPro" id="IPR003439">
    <property type="entry name" value="ABC_transporter-like_ATP-bd"/>
</dbReference>
<dbReference type="EMBL" id="BGZK01000421">
    <property type="protein sequence ID" value="GBP42572.1"/>
    <property type="molecule type" value="Genomic_DNA"/>
</dbReference>
<dbReference type="InterPro" id="IPR027417">
    <property type="entry name" value="P-loop_NTPase"/>
</dbReference>
<proteinExistence type="predicted"/>
<evidence type="ECO:0000256" key="5">
    <source>
        <dbReference type="ARBA" id="ARBA00022989"/>
    </source>
</evidence>
<reference evidence="10 11" key="1">
    <citation type="journal article" date="2019" name="Commun. Biol.">
        <title>The bagworm genome reveals a unique fibroin gene that provides high tensile strength.</title>
        <authorList>
            <person name="Kono N."/>
            <person name="Nakamura H."/>
            <person name="Ohtoshi R."/>
            <person name="Tomita M."/>
            <person name="Numata K."/>
            <person name="Arakawa K."/>
        </authorList>
    </citation>
    <scope>NUCLEOTIDE SEQUENCE [LARGE SCALE GENOMIC DNA]</scope>
</reference>
<dbReference type="SUPFAM" id="SSF52540">
    <property type="entry name" value="P-loop containing nucleoside triphosphate hydrolases"/>
    <property type="match status" value="1"/>
</dbReference>
<dbReference type="PANTHER" id="PTHR19229">
    <property type="entry name" value="ATP-BINDING CASSETTE TRANSPORTER SUBFAMILY A ABCA"/>
    <property type="match status" value="1"/>
</dbReference>
<evidence type="ECO:0000256" key="3">
    <source>
        <dbReference type="ARBA" id="ARBA00022741"/>
    </source>
</evidence>
<dbReference type="FunFam" id="3.40.50.300:FF:001253">
    <property type="entry name" value="ATP-binding cassette protein subfamily A, member 10"/>
    <property type="match status" value="1"/>
</dbReference>
<keyword evidence="4 10" id="KW-0067">ATP-binding</keyword>
<dbReference type="OrthoDB" id="8061355at2759"/>
<feature type="domain" description="ABC transporter" evidence="9">
    <location>
        <begin position="482"/>
        <end position="713"/>
    </location>
</feature>
<evidence type="ECO:0000256" key="8">
    <source>
        <dbReference type="SAM" id="Phobius"/>
    </source>
</evidence>
<dbReference type="GO" id="GO:0016887">
    <property type="term" value="F:ATP hydrolysis activity"/>
    <property type="evidence" value="ECO:0007669"/>
    <property type="project" value="InterPro"/>
</dbReference>
<comment type="caution">
    <text evidence="10">The sequence shown here is derived from an EMBL/GenBank/DDBJ whole genome shotgun (WGS) entry which is preliminary data.</text>
</comment>
<dbReference type="GO" id="GO:0016020">
    <property type="term" value="C:membrane"/>
    <property type="evidence" value="ECO:0007669"/>
    <property type="project" value="UniProtKB-SubCell"/>
</dbReference>
<feature type="transmembrane region" description="Helical" evidence="8">
    <location>
        <begin position="1188"/>
        <end position="1208"/>
    </location>
</feature>
<dbReference type="GO" id="GO:0005524">
    <property type="term" value="F:ATP binding"/>
    <property type="evidence" value="ECO:0007669"/>
    <property type="project" value="UniProtKB-KW"/>
</dbReference>
<dbReference type="Pfam" id="PF12698">
    <property type="entry name" value="ABC2_membrane_3"/>
    <property type="match status" value="2"/>
</dbReference>
<name>A0A4C1VVZ9_EUMVA</name>
<keyword evidence="2 8" id="KW-0812">Transmembrane</keyword>
<organism evidence="10 11">
    <name type="scientific">Eumeta variegata</name>
    <name type="common">Bagworm moth</name>
    <name type="synonym">Eumeta japonica</name>
    <dbReference type="NCBI Taxonomy" id="151549"/>
    <lineage>
        <taxon>Eukaryota</taxon>
        <taxon>Metazoa</taxon>
        <taxon>Ecdysozoa</taxon>
        <taxon>Arthropoda</taxon>
        <taxon>Hexapoda</taxon>
        <taxon>Insecta</taxon>
        <taxon>Pterygota</taxon>
        <taxon>Neoptera</taxon>
        <taxon>Endopterygota</taxon>
        <taxon>Lepidoptera</taxon>
        <taxon>Glossata</taxon>
        <taxon>Ditrysia</taxon>
        <taxon>Tineoidea</taxon>
        <taxon>Psychidae</taxon>
        <taxon>Oiketicinae</taxon>
        <taxon>Eumeta</taxon>
    </lineage>
</organism>
<dbReference type="Proteomes" id="UP000299102">
    <property type="component" value="Unassembled WGS sequence"/>
</dbReference>
<feature type="transmembrane region" description="Helical" evidence="8">
    <location>
        <begin position="1107"/>
        <end position="1130"/>
    </location>
</feature>
<evidence type="ECO:0000256" key="2">
    <source>
        <dbReference type="ARBA" id="ARBA00022692"/>
    </source>
</evidence>
<feature type="region of interest" description="Disordered" evidence="7">
    <location>
        <begin position="843"/>
        <end position="873"/>
    </location>
</feature>
<evidence type="ECO:0000256" key="1">
    <source>
        <dbReference type="ARBA" id="ARBA00004141"/>
    </source>
</evidence>
<evidence type="ECO:0000256" key="4">
    <source>
        <dbReference type="ARBA" id="ARBA00022840"/>
    </source>
</evidence>
<dbReference type="PROSITE" id="PS50893">
    <property type="entry name" value="ABC_TRANSPORTER_2"/>
    <property type="match status" value="1"/>
</dbReference>
<keyword evidence="11" id="KW-1185">Reference proteome</keyword>
<feature type="transmembrane region" description="Helical" evidence="8">
    <location>
        <begin position="362"/>
        <end position="386"/>
    </location>
</feature>
<dbReference type="InterPro" id="IPR026082">
    <property type="entry name" value="ABCA"/>
</dbReference>
<keyword evidence="5 8" id="KW-1133">Transmembrane helix</keyword>
<feature type="compositionally biased region" description="Low complexity" evidence="7">
    <location>
        <begin position="846"/>
        <end position="859"/>
    </location>
</feature>
<dbReference type="Pfam" id="PF00005">
    <property type="entry name" value="ABC_tran"/>
    <property type="match status" value="1"/>
</dbReference>
<feature type="transmembrane region" description="Helical" evidence="8">
    <location>
        <begin position="296"/>
        <end position="319"/>
    </location>
</feature>
<gene>
    <name evidence="10" type="primary">ABCA1</name>
    <name evidence="10" type="ORF">EVAR_87123_1</name>
</gene>
<evidence type="ECO:0000313" key="10">
    <source>
        <dbReference type="EMBL" id="GBP42572.1"/>
    </source>
</evidence>
<keyword evidence="6 8" id="KW-0472">Membrane</keyword>
<dbReference type="InterPro" id="IPR003593">
    <property type="entry name" value="AAA+_ATPase"/>
</dbReference>
<dbReference type="InterPro" id="IPR013525">
    <property type="entry name" value="ABC2_TM"/>
</dbReference>
<comment type="subcellular location">
    <subcellularLocation>
        <location evidence="1">Membrane</location>
        <topology evidence="1">Multi-pass membrane protein</topology>
    </subcellularLocation>
</comment>
<protein>
    <submittedName>
        <fullName evidence="10">ATP-binding cassette sub-family A member 1</fullName>
    </submittedName>
</protein>
<keyword evidence="3" id="KW-0547">Nucleotide-binding</keyword>
<feature type="transmembrane region" description="Helical" evidence="8">
    <location>
        <begin position="441"/>
        <end position="461"/>
    </location>
</feature>
<dbReference type="Gene3D" id="3.40.50.300">
    <property type="entry name" value="P-loop containing nucleotide triphosphate hydrolases"/>
    <property type="match status" value="1"/>
</dbReference>
<accession>A0A4C1VVZ9</accession>